<sequence length="101" mass="11301">MTPTPKAVWTFSPPPSTPVKVQPASQPASHDQPNFLFSFPIASSGVGWLCNRLVAWRRLYGLHCSVSARRRCPCRTEMHPVPSRAACIYLLIKLRTNKIAQ</sequence>
<accession>A0A545V4W4</accession>
<dbReference type="Proteomes" id="UP000315783">
    <property type="component" value="Unassembled WGS sequence"/>
</dbReference>
<evidence type="ECO:0000313" key="3">
    <source>
        <dbReference type="Proteomes" id="UP000315783"/>
    </source>
</evidence>
<feature type="region of interest" description="Disordered" evidence="1">
    <location>
        <begin position="1"/>
        <end position="30"/>
    </location>
</feature>
<protein>
    <submittedName>
        <fullName evidence="2">Uncharacterized protein</fullName>
    </submittedName>
</protein>
<proteinExistence type="predicted"/>
<keyword evidence="3" id="KW-1185">Reference proteome</keyword>
<evidence type="ECO:0000313" key="2">
    <source>
        <dbReference type="EMBL" id="TQV96758.1"/>
    </source>
</evidence>
<evidence type="ECO:0000256" key="1">
    <source>
        <dbReference type="SAM" id="MobiDB-lite"/>
    </source>
</evidence>
<organism evidence="2 3">
    <name type="scientific">Cordyceps javanica</name>
    <dbReference type="NCBI Taxonomy" id="43265"/>
    <lineage>
        <taxon>Eukaryota</taxon>
        <taxon>Fungi</taxon>
        <taxon>Dikarya</taxon>
        <taxon>Ascomycota</taxon>
        <taxon>Pezizomycotina</taxon>
        <taxon>Sordariomycetes</taxon>
        <taxon>Hypocreomycetidae</taxon>
        <taxon>Hypocreales</taxon>
        <taxon>Cordycipitaceae</taxon>
        <taxon>Cordyceps</taxon>
    </lineage>
</organism>
<reference evidence="2 3" key="1">
    <citation type="journal article" date="2019" name="Appl. Microbiol. Biotechnol.">
        <title>Genome sequence of Isaria javanica and comparative genome analysis insights into family S53 peptidase evolution in fungal entomopathogens.</title>
        <authorList>
            <person name="Lin R."/>
            <person name="Zhang X."/>
            <person name="Xin B."/>
            <person name="Zou M."/>
            <person name="Gao Y."/>
            <person name="Qin F."/>
            <person name="Hu Q."/>
            <person name="Xie B."/>
            <person name="Cheng X."/>
        </authorList>
    </citation>
    <scope>NUCLEOTIDE SEQUENCE [LARGE SCALE GENOMIC DNA]</scope>
    <source>
        <strain evidence="2 3">IJ1G</strain>
    </source>
</reference>
<comment type="caution">
    <text evidence="2">The sequence shown here is derived from an EMBL/GenBank/DDBJ whole genome shotgun (WGS) entry which is preliminary data.</text>
</comment>
<gene>
    <name evidence="2" type="ORF">IF1G_03998</name>
</gene>
<dbReference type="AlphaFoldDB" id="A0A545V4W4"/>
<name>A0A545V4W4_9HYPO</name>
<dbReference type="EMBL" id="SPUK01000005">
    <property type="protein sequence ID" value="TQV96758.1"/>
    <property type="molecule type" value="Genomic_DNA"/>
</dbReference>